<gene>
    <name evidence="2" type="ORF">AVDCRST_MAG07-3409</name>
</gene>
<feature type="compositionally biased region" description="Low complexity" evidence="1">
    <location>
        <begin position="1"/>
        <end position="22"/>
    </location>
</feature>
<accession>A0A6J4MFE4</accession>
<dbReference type="AlphaFoldDB" id="A0A6J4MFE4"/>
<protein>
    <submittedName>
        <fullName evidence="2">Type II/IV secretion system protein TadC, associated with Flp pilus assembly</fullName>
    </submittedName>
</protein>
<feature type="non-terminal residue" evidence="2">
    <location>
        <position position="306"/>
    </location>
</feature>
<feature type="compositionally biased region" description="Basic residues" evidence="1">
    <location>
        <begin position="169"/>
        <end position="185"/>
    </location>
</feature>
<feature type="region of interest" description="Disordered" evidence="1">
    <location>
        <begin position="1"/>
        <end position="223"/>
    </location>
</feature>
<feature type="region of interest" description="Disordered" evidence="1">
    <location>
        <begin position="237"/>
        <end position="306"/>
    </location>
</feature>
<name>A0A6J4MFE4_9ACTN</name>
<evidence type="ECO:0000256" key="1">
    <source>
        <dbReference type="SAM" id="MobiDB-lite"/>
    </source>
</evidence>
<dbReference type="EMBL" id="CADCUB010000162">
    <property type="protein sequence ID" value="CAA9356612.1"/>
    <property type="molecule type" value="Genomic_DNA"/>
</dbReference>
<organism evidence="2">
    <name type="scientific">uncultured Frankineae bacterium</name>
    <dbReference type="NCBI Taxonomy" id="437475"/>
    <lineage>
        <taxon>Bacteria</taxon>
        <taxon>Bacillati</taxon>
        <taxon>Actinomycetota</taxon>
        <taxon>Actinomycetes</taxon>
        <taxon>Frankiales</taxon>
        <taxon>environmental samples</taxon>
    </lineage>
</organism>
<feature type="compositionally biased region" description="Basic residues" evidence="1">
    <location>
        <begin position="288"/>
        <end position="306"/>
    </location>
</feature>
<proteinExistence type="predicted"/>
<sequence length="306" mass="31393">DGRPGAAAGTVAGVRGRADAGVCSLPDSRPTSAGEPLTGGHLPDPLRGGTGPGAGGGARLPRPCGPPGPAALLRARAAAHAEGCDGQDHSATGPGRQPFGPRPRARPGAEGCRTGRRGLGRLRPGPGWAEGPCRAGRGPVRLLRPGPAADQSRPEAAAGRAADPPRRTGPPHHQRGSGAGLRRRALPGGSQDHRATGRRVLPGPAGDADRQEPGCGLPWDGRAHDRHGVRALLVRHRAGGRARRAHRRRAARAGGRDETQALAACRGEGAQGAGEDPVPDGGLPAACHLRHHHRSRRADHPRHPRL</sequence>
<feature type="compositionally biased region" description="Low complexity" evidence="1">
    <location>
        <begin position="70"/>
        <end position="81"/>
    </location>
</feature>
<feature type="compositionally biased region" description="Gly residues" evidence="1">
    <location>
        <begin position="48"/>
        <end position="58"/>
    </location>
</feature>
<feature type="compositionally biased region" description="Basic residues" evidence="1">
    <location>
        <begin position="237"/>
        <end position="251"/>
    </location>
</feature>
<evidence type="ECO:0000313" key="2">
    <source>
        <dbReference type="EMBL" id="CAA9356612.1"/>
    </source>
</evidence>
<feature type="non-terminal residue" evidence="2">
    <location>
        <position position="1"/>
    </location>
</feature>
<reference evidence="2" key="1">
    <citation type="submission" date="2020-02" db="EMBL/GenBank/DDBJ databases">
        <authorList>
            <person name="Meier V. D."/>
        </authorList>
    </citation>
    <scope>NUCLEOTIDE SEQUENCE</scope>
    <source>
        <strain evidence="2">AVDCRST_MAG07</strain>
    </source>
</reference>